<evidence type="ECO:0000256" key="11">
    <source>
        <dbReference type="ARBA" id="ARBA00022989"/>
    </source>
</evidence>
<comment type="caution">
    <text evidence="17">The sequence shown here is derived from an EMBL/GenBank/DDBJ whole genome shotgun (WGS) entry which is preliminary data.</text>
</comment>
<dbReference type="EMBL" id="JACGWL010000016">
    <property type="protein sequence ID" value="KAK4385539.1"/>
    <property type="molecule type" value="Genomic_DNA"/>
</dbReference>
<keyword evidence="7" id="KW-0479">Metal-binding</keyword>
<feature type="transmembrane region" description="Helical" evidence="15">
    <location>
        <begin position="6"/>
        <end position="31"/>
    </location>
</feature>
<dbReference type="Proteomes" id="UP001289374">
    <property type="component" value="Unassembled WGS sequence"/>
</dbReference>
<dbReference type="GO" id="GO:0016020">
    <property type="term" value="C:membrane"/>
    <property type="evidence" value="ECO:0007669"/>
    <property type="project" value="UniProtKB-SubCell"/>
</dbReference>
<proteinExistence type="inferred from homology"/>
<keyword evidence="8 14" id="KW-0863">Zinc-finger</keyword>
<dbReference type="SUPFAM" id="SSF57850">
    <property type="entry name" value="RING/U-box"/>
    <property type="match status" value="1"/>
</dbReference>
<reference evidence="17" key="2">
    <citation type="journal article" date="2024" name="Plant">
        <title>Genomic evolution and insights into agronomic trait innovations of Sesamum species.</title>
        <authorList>
            <person name="Miao H."/>
            <person name="Wang L."/>
            <person name="Qu L."/>
            <person name="Liu H."/>
            <person name="Sun Y."/>
            <person name="Le M."/>
            <person name="Wang Q."/>
            <person name="Wei S."/>
            <person name="Zheng Y."/>
            <person name="Lin W."/>
            <person name="Duan Y."/>
            <person name="Cao H."/>
            <person name="Xiong S."/>
            <person name="Wang X."/>
            <person name="Wei L."/>
            <person name="Li C."/>
            <person name="Ma Q."/>
            <person name="Ju M."/>
            <person name="Zhao R."/>
            <person name="Li G."/>
            <person name="Mu C."/>
            <person name="Tian Q."/>
            <person name="Mei H."/>
            <person name="Zhang T."/>
            <person name="Gao T."/>
            <person name="Zhang H."/>
        </authorList>
    </citation>
    <scope>NUCLEOTIDE SEQUENCE</scope>
    <source>
        <strain evidence="17">K16</strain>
    </source>
</reference>
<sequence>MMSSGINLVMTVIGFGMSILFIVFICTRLICARIYLSVSRRSSARASGSDLGILERGIHGLEPLALADFPTKKYRELCLSSKENTQCTICLSDYHEEDTLRVLPVCGHSFHAMCIDIWLQQHSTCPVCRISLREPSERKWFMQPMFSSALRSQYTMQPMNAHYCHCMANGHRRSSRSIDNEIINPIQEVGCHLEGDGDDIGHSNAVSINHEQSIKSSSSRPRKTLLLLPTLIASPSF</sequence>
<keyword evidence="11 15" id="KW-1133">Transmembrane helix</keyword>
<protein>
    <recommendedName>
        <fullName evidence="4">RING-type E3 ubiquitin transferase</fullName>
        <ecNumber evidence="4">2.3.2.27</ecNumber>
    </recommendedName>
</protein>
<evidence type="ECO:0000256" key="8">
    <source>
        <dbReference type="ARBA" id="ARBA00022771"/>
    </source>
</evidence>
<keyword evidence="18" id="KW-1185">Reference proteome</keyword>
<evidence type="ECO:0000256" key="14">
    <source>
        <dbReference type="PROSITE-ProRule" id="PRU00175"/>
    </source>
</evidence>
<evidence type="ECO:0000256" key="10">
    <source>
        <dbReference type="ARBA" id="ARBA00022833"/>
    </source>
</evidence>
<dbReference type="AlphaFoldDB" id="A0AAE1W2L3"/>
<keyword evidence="6 15" id="KW-0812">Transmembrane</keyword>
<comment type="catalytic activity">
    <reaction evidence="1">
        <text>S-ubiquitinyl-[E2 ubiquitin-conjugating enzyme]-L-cysteine + [acceptor protein]-L-lysine = [E2 ubiquitin-conjugating enzyme]-L-cysteine + N(6)-ubiquitinyl-[acceptor protein]-L-lysine.</text>
        <dbReference type="EC" id="2.3.2.27"/>
    </reaction>
</comment>
<evidence type="ECO:0000256" key="1">
    <source>
        <dbReference type="ARBA" id="ARBA00000900"/>
    </source>
</evidence>
<dbReference type="InterPro" id="IPR013083">
    <property type="entry name" value="Znf_RING/FYVE/PHD"/>
</dbReference>
<evidence type="ECO:0000256" key="5">
    <source>
        <dbReference type="ARBA" id="ARBA00022679"/>
    </source>
</evidence>
<feature type="domain" description="RING-type" evidence="16">
    <location>
        <begin position="87"/>
        <end position="129"/>
    </location>
</feature>
<keyword evidence="9" id="KW-0833">Ubl conjugation pathway</keyword>
<dbReference type="InterPro" id="IPR001841">
    <property type="entry name" value="Znf_RING"/>
</dbReference>
<keyword evidence="10" id="KW-0862">Zinc</keyword>
<comment type="subcellular location">
    <subcellularLocation>
        <location evidence="2">Membrane</location>
        <topology evidence="2">Single-pass membrane protein</topology>
    </subcellularLocation>
</comment>
<dbReference type="PANTHER" id="PTHR47035">
    <property type="entry name" value="OS11G0150450 PROTEIN"/>
    <property type="match status" value="1"/>
</dbReference>
<gene>
    <name evidence="17" type="ORF">Sango_2677900</name>
</gene>
<dbReference type="PANTHER" id="PTHR47035:SF3">
    <property type="entry name" value="OS11G0150450 PROTEIN"/>
    <property type="match status" value="1"/>
</dbReference>
<evidence type="ECO:0000313" key="18">
    <source>
        <dbReference type="Proteomes" id="UP001289374"/>
    </source>
</evidence>
<evidence type="ECO:0000256" key="15">
    <source>
        <dbReference type="SAM" id="Phobius"/>
    </source>
</evidence>
<evidence type="ECO:0000259" key="16">
    <source>
        <dbReference type="PROSITE" id="PS50089"/>
    </source>
</evidence>
<dbReference type="Pfam" id="PF13639">
    <property type="entry name" value="zf-RING_2"/>
    <property type="match status" value="1"/>
</dbReference>
<evidence type="ECO:0000256" key="7">
    <source>
        <dbReference type="ARBA" id="ARBA00022723"/>
    </source>
</evidence>
<accession>A0AAE1W2L3</accession>
<evidence type="ECO:0000256" key="9">
    <source>
        <dbReference type="ARBA" id="ARBA00022786"/>
    </source>
</evidence>
<dbReference type="Gene3D" id="3.30.40.10">
    <property type="entry name" value="Zinc/RING finger domain, C3HC4 (zinc finger)"/>
    <property type="match status" value="1"/>
</dbReference>
<keyword evidence="12 15" id="KW-0472">Membrane</keyword>
<evidence type="ECO:0000313" key="17">
    <source>
        <dbReference type="EMBL" id="KAK4385539.1"/>
    </source>
</evidence>
<reference evidence="17" key="1">
    <citation type="submission" date="2020-06" db="EMBL/GenBank/DDBJ databases">
        <authorList>
            <person name="Li T."/>
            <person name="Hu X."/>
            <person name="Zhang T."/>
            <person name="Song X."/>
            <person name="Zhang H."/>
            <person name="Dai N."/>
            <person name="Sheng W."/>
            <person name="Hou X."/>
            <person name="Wei L."/>
        </authorList>
    </citation>
    <scope>NUCLEOTIDE SEQUENCE</scope>
    <source>
        <strain evidence="17">K16</strain>
        <tissue evidence="17">Leaf</tissue>
    </source>
</reference>
<dbReference type="FunFam" id="3.30.40.10:FF:000187">
    <property type="entry name" value="E3 ubiquitin-protein ligase ATL6"/>
    <property type="match status" value="1"/>
</dbReference>
<dbReference type="SMART" id="SM00184">
    <property type="entry name" value="RING"/>
    <property type="match status" value="1"/>
</dbReference>
<name>A0AAE1W2L3_9LAMI</name>
<keyword evidence="5" id="KW-0808">Transferase</keyword>
<evidence type="ECO:0000256" key="2">
    <source>
        <dbReference type="ARBA" id="ARBA00004167"/>
    </source>
</evidence>
<dbReference type="GO" id="GO:0061630">
    <property type="term" value="F:ubiquitin protein ligase activity"/>
    <property type="evidence" value="ECO:0007669"/>
    <property type="project" value="UniProtKB-EC"/>
</dbReference>
<evidence type="ECO:0000256" key="6">
    <source>
        <dbReference type="ARBA" id="ARBA00022692"/>
    </source>
</evidence>
<dbReference type="InterPro" id="IPR053070">
    <property type="entry name" value="RING-type_E3_ubiquitin-ligase"/>
</dbReference>
<evidence type="ECO:0000256" key="12">
    <source>
        <dbReference type="ARBA" id="ARBA00023136"/>
    </source>
</evidence>
<evidence type="ECO:0000256" key="3">
    <source>
        <dbReference type="ARBA" id="ARBA00004906"/>
    </source>
</evidence>
<evidence type="ECO:0000256" key="4">
    <source>
        <dbReference type="ARBA" id="ARBA00012483"/>
    </source>
</evidence>
<organism evidence="17 18">
    <name type="scientific">Sesamum angolense</name>
    <dbReference type="NCBI Taxonomy" id="2727404"/>
    <lineage>
        <taxon>Eukaryota</taxon>
        <taxon>Viridiplantae</taxon>
        <taxon>Streptophyta</taxon>
        <taxon>Embryophyta</taxon>
        <taxon>Tracheophyta</taxon>
        <taxon>Spermatophyta</taxon>
        <taxon>Magnoliopsida</taxon>
        <taxon>eudicotyledons</taxon>
        <taxon>Gunneridae</taxon>
        <taxon>Pentapetalae</taxon>
        <taxon>asterids</taxon>
        <taxon>lamiids</taxon>
        <taxon>Lamiales</taxon>
        <taxon>Pedaliaceae</taxon>
        <taxon>Sesamum</taxon>
    </lineage>
</organism>
<evidence type="ECO:0000256" key="13">
    <source>
        <dbReference type="ARBA" id="ARBA00024209"/>
    </source>
</evidence>
<comment type="similarity">
    <text evidence="13">Belongs to the RING-type zinc finger family. ATL subfamily.</text>
</comment>
<dbReference type="PROSITE" id="PS50089">
    <property type="entry name" value="ZF_RING_2"/>
    <property type="match status" value="1"/>
</dbReference>
<dbReference type="GO" id="GO:0008270">
    <property type="term" value="F:zinc ion binding"/>
    <property type="evidence" value="ECO:0007669"/>
    <property type="project" value="UniProtKB-KW"/>
</dbReference>
<comment type="pathway">
    <text evidence="3">Protein modification; protein ubiquitination.</text>
</comment>
<dbReference type="EC" id="2.3.2.27" evidence="4"/>
<dbReference type="CDD" id="cd16461">
    <property type="entry name" value="RING-H2_EL5-like"/>
    <property type="match status" value="1"/>
</dbReference>